<dbReference type="Pfam" id="PF00562">
    <property type="entry name" value="RNA_pol_Rpb2_6"/>
    <property type="match status" value="1"/>
</dbReference>
<dbReference type="PROSITE" id="PS01166">
    <property type="entry name" value="RNA_POL_BETA"/>
    <property type="match status" value="1"/>
</dbReference>
<proteinExistence type="inferred from homology"/>
<evidence type="ECO:0000259" key="15">
    <source>
        <dbReference type="Pfam" id="PF04566"/>
    </source>
</evidence>
<dbReference type="GO" id="GO:0046872">
    <property type="term" value="F:metal ion binding"/>
    <property type="evidence" value="ECO:0007669"/>
    <property type="project" value="UniProtKB-KW"/>
</dbReference>
<dbReference type="InterPro" id="IPR015712">
    <property type="entry name" value="DNA-dir_RNA_pol_su2"/>
</dbReference>
<evidence type="ECO:0000256" key="6">
    <source>
        <dbReference type="ARBA" id="ARBA00022833"/>
    </source>
</evidence>
<feature type="domain" description="RNA polymerase beta subunit protrusion" evidence="13">
    <location>
        <begin position="3"/>
        <end position="306"/>
    </location>
</feature>
<dbReference type="Gene3D" id="3.90.1800.10">
    <property type="entry name" value="RNA polymerase alpha subunit dimerisation domain"/>
    <property type="match status" value="1"/>
</dbReference>
<dbReference type="Gene3D" id="2.40.270.10">
    <property type="entry name" value="DNA-directed RNA polymerase, subunit 2, domain 6"/>
    <property type="match status" value="1"/>
</dbReference>
<accession>Q6E6F3</accession>
<dbReference type="GO" id="GO:0006351">
    <property type="term" value="P:DNA-templated transcription"/>
    <property type="evidence" value="ECO:0007669"/>
    <property type="project" value="InterPro"/>
</dbReference>
<dbReference type="InterPro" id="IPR007121">
    <property type="entry name" value="RNA_pol_bsu_CS"/>
</dbReference>
<evidence type="ECO:0000259" key="13">
    <source>
        <dbReference type="Pfam" id="PF04563"/>
    </source>
</evidence>
<evidence type="ECO:0000256" key="3">
    <source>
        <dbReference type="ARBA" id="ARBA00022679"/>
    </source>
</evidence>
<dbReference type="Gene3D" id="2.40.50.150">
    <property type="match status" value="1"/>
</dbReference>
<dbReference type="Pfam" id="PF04560">
    <property type="entry name" value="RNA_pol_Rpb2_7"/>
    <property type="match status" value="1"/>
</dbReference>
<dbReference type="FunFam" id="2.40.270.10:FF:000022">
    <property type="match status" value="1"/>
</dbReference>
<dbReference type="GO" id="GO:0003899">
    <property type="term" value="F:DNA-directed RNA polymerase activity"/>
    <property type="evidence" value="ECO:0007669"/>
    <property type="project" value="UniProtKB-EC"/>
</dbReference>
<evidence type="ECO:0000259" key="14">
    <source>
        <dbReference type="Pfam" id="PF04565"/>
    </source>
</evidence>
<dbReference type="GO" id="GO:0003677">
    <property type="term" value="F:DNA binding"/>
    <property type="evidence" value="ECO:0007669"/>
    <property type="project" value="InterPro"/>
</dbReference>
<dbReference type="InterPro" id="IPR007646">
    <property type="entry name" value="RNA_pol_Rpb2_4"/>
</dbReference>
<feature type="domain" description="RNA polymerase Rpb2" evidence="16">
    <location>
        <begin position="534"/>
        <end position="562"/>
    </location>
</feature>
<dbReference type="InterPro" id="IPR007645">
    <property type="entry name" value="RNA_pol_Rpb2_3"/>
</dbReference>
<dbReference type="InterPro" id="IPR007642">
    <property type="entry name" value="RNA_pol_Rpb2_2"/>
</dbReference>
<evidence type="ECO:0000259" key="12">
    <source>
        <dbReference type="Pfam" id="PF04561"/>
    </source>
</evidence>
<dbReference type="GO" id="GO:0000428">
    <property type="term" value="C:DNA-directed RNA polymerase complex"/>
    <property type="evidence" value="ECO:0007669"/>
    <property type="project" value="UniProtKB-KW"/>
</dbReference>
<comment type="similarity">
    <text evidence="1 8">Belongs to the RNA polymerase beta chain family.</text>
</comment>
<dbReference type="SUPFAM" id="SSF64484">
    <property type="entry name" value="beta and beta-prime subunits of DNA dependent RNA-polymerase"/>
    <property type="match status" value="1"/>
</dbReference>
<evidence type="ECO:0000256" key="8">
    <source>
        <dbReference type="RuleBase" id="RU000434"/>
    </source>
</evidence>
<dbReference type="InterPro" id="IPR007641">
    <property type="entry name" value="RNA_pol_Rpb2_7"/>
</dbReference>
<dbReference type="Pfam" id="PF04565">
    <property type="entry name" value="RNA_pol_Rpb2_3"/>
    <property type="match status" value="1"/>
</dbReference>
<keyword evidence="3 9" id="KW-0808">Transferase</keyword>
<dbReference type="InterPro" id="IPR037033">
    <property type="entry name" value="DNA-dir_RNAP_su2_hyb_sf"/>
</dbReference>
<protein>
    <recommendedName>
        <fullName evidence="9">DNA-directed RNA polymerase subunit beta</fullName>
        <ecNumber evidence="9">2.7.7.6</ecNumber>
    </recommendedName>
</protein>
<reference evidence="17" key="1">
    <citation type="journal article" date="2004" name="Curr. Biol.">
        <title>Genome compaction and stability in microsporidian intracellular parasites.</title>
        <authorList>
            <person name="Slamovits C.H."/>
            <person name="Fast N.M."/>
            <person name="Law J.S."/>
            <person name="Keeling P.J."/>
        </authorList>
    </citation>
    <scope>NUCLEOTIDE SEQUENCE</scope>
</reference>
<evidence type="ECO:0000259" key="16">
    <source>
        <dbReference type="Pfam" id="PF04567"/>
    </source>
</evidence>
<evidence type="ECO:0000256" key="2">
    <source>
        <dbReference type="ARBA" id="ARBA00022478"/>
    </source>
</evidence>
<dbReference type="InterPro" id="IPR014724">
    <property type="entry name" value="RNA_pol_RPB2_OB-fold"/>
</dbReference>
<evidence type="ECO:0000256" key="7">
    <source>
        <dbReference type="ARBA" id="ARBA00023163"/>
    </source>
</evidence>
<dbReference type="EMBL" id="AY548894">
    <property type="protein sequence ID" value="AAT12334.1"/>
    <property type="molecule type" value="Genomic_DNA"/>
</dbReference>
<keyword evidence="4 9" id="KW-0548">Nucleotidyltransferase</keyword>
<keyword evidence="7 9" id="KW-0804">Transcription</keyword>
<dbReference type="InterPro" id="IPR007120">
    <property type="entry name" value="DNA-dir_RNAP_su2_dom"/>
</dbReference>
<keyword evidence="2 9" id="KW-0240">DNA-directed RNA polymerase</keyword>
<comment type="function">
    <text evidence="9">DNA-dependent RNA polymerase catalyzes the transcription of DNA into RNA using the four ribonucleoside triphosphates as substrates.</text>
</comment>
<evidence type="ECO:0000256" key="4">
    <source>
        <dbReference type="ARBA" id="ARBA00022695"/>
    </source>
</evidence>
<evidence type="ECO:0000259" key="10">
    <source>
        <dbReference type="Pfam" id="PF00562"/>
    </source>
</evidence>
<evidence type="ECO:0000313" key="17">
    <source>
        <dbReference type="EMBL" id="AAT12334.1"/>
    </source>
</evidence>
<dbReference type="Pfam" id="PF04566">
    <property type="entry name" value="RNA_pol_Rpb2_4"/>
    <property type="match status" value="1"/>
</dbReference>
<dbReference type="Pfam" id="PF04567">
    <property type="entry name" value="RNA_pol_Rpb2_5"/>
    <property type="match status" value="1"/>
</dbReference>
<dbReference type="FunFam" id="2.40.270.10:FF:000011">
    <property type="entry name" value="DNA-directed RNA polymerase subunit beta"/>
    <property type="match status" value="1"/>
</dbReference>
<sequence>MVTIDVLPEECRLRDLTYCGNIYVDIEYTKHRKVIIKKNVFIGKVPIMLRSMLCHLEEKRDDCETVRETYGHRECPLDMGGYFIVKGVERVILIQEQLSKNRIIADIDNKGCKFTSVTSSTHDKKSKTSIILKKRLLYLKNNVFTDSVPAVIVLKALGMVSDCEIAEFVGQEGALLEMLEPSLEHALQTGVHTQLQALDFISKLTRPRQNVSRIDEARTILYEVVLPNIPNDGIDMRRKAITVAIMIRVLLQAELNMISMDDIDFLGNKRFELAGNLLSILFEDTFLRFNSELKKSIDKVLSKSQRTQDLDALTFLNLQVNLISNSFVRAISTGNWTVRRFRMERAGVTQVLSRLSYIAMIGSMAKIQSQFEKTRKISGPRSLHTSSWGMLCPADTPEGESCGLVKNLAILAEITTDVPQSDVEQLLFQLGVRDFRTCSGIDFYSKHSYLIFLNGTIVGICYNNNTLVRKFVEMRRRGVVSQFVSVYKNDEKRTISIATDGGRICRPLIIVENGRQMLEHEDLELLRRRYKNPDDLFKEGKVEFLDVNEENNTKIALRESNICRSTTHLEICEYSILGCVAGLIPYPHHNQSPRNTYQCAMGKQAMGFVALNQYRRFDTLLNLLVYPQKPLVSTKITDIVNFEKLPAGQNGMVAVMAYAGYDIEDALIINKGALDRGFGRCEVYRSYKHSLKRYSNGMCDRISGSKHSDGVRGPGERVFDGDFFVYKESPTEDADFKFSGELYKNLSPSVVDKVIVARSGEDQFMVKTCLRQVRQPEVGDKFSSRHGQKGVIGLVVPETDLPFSEDGQVPDIIMNPHGFPSRMTVGKIIELISGKAAVFTGRQSDATVFREDITEDLSHILIKHGYSYCGKDTFTNGITGDVYEGYVFFGPVYYQRLKHMVADKMHARSRGPRAMLTRQPTEGKSREGGLRLGEMERDCLIGYGASAILCERLMISSDVFRAYICHRCGIIVYKNMCTLCKRGDPVPVDMPYACKLLFQELMSMNILPRIKLQK</sequence>
<feature type="domain" description="RNA polymerase Rpb2" evidence="14">
    <location>
        <begin position="350"/>
        <end position="414"/>
    </location>
</feature>
<dbReference type="CDD" id="cd00653">
    <property type="entry name" value="RNA_pol_B_RPB2"/>
    <property type="match status" value="1"/>
</dbReference>
<feature type="domain" description="RNA polymerase Rpb2" evidence="11">
    <location>
        <begin position="928"/>
        <end position="1012"/>
    </location>
</feature>
<dbReference type="Pfam" id="PF04563">
    <property type="entry name" value="RNA_pol_Rpb2_1"/>
    <property type="match status" value="1"/>
</dbReference>
<name>Q6E6F3_ANTLO</name>
<evidence type="ECO:0000259" key="11">
    <source>
        <dbReference type="Pfam" id="PF04560"/>
    </source>
</evidence>
<dbReference type="PANTHER" id="PTHR20856">
    <property type="entry name" value="DNA-DIRECTED RNA POLYMERASE I SUBUNIT 2"/>
    <property type="match status" value="1"/>
</dbReference>
<organism evidence="17">
    <name type="scientific">Antonospora locustae</name>
    <name type="common">Microsporidian parasite</name>
    <name type="synonym">Nosema locustae</name>
    <dbReference type="NCBI Taxonomy" id="278021"/>
    <lineage>
        <taxon>Eukaryota</taxon>
        <taxon>Fungi</taxon>
        <taxon>Fungi incertae sedis</taxon>
        <taxon>Microsporidia</taxon>
        <taxon>Antonospora</taxon>
    </lineage>
</organism>
<keyword evidence="5" id="KW-0479">Metal-binding</keyword>
<feature type="domain" description="RNA polymerase Rpb2" evidence="15">
    <location>
        <begin position="451"/>
        <end position="512"/>
    </location>
</feature>
<evidence type="ECO:0000256" key="1">
    <source>
        <dbReference type="ARBA" id="ARBA00006835"/>
    </source>
</evidence>
<comment type="catalytic activity">
    <reaction evidence="9">
        <text>RNA(n) + a ribonucleoside 5'-triphosphate = RNA(n+1) + diphosphate</text>
        <dbReference type="Rhea" id="RHEA:21248"/>
        <dbReference type="Rhea" id="RHEA-COMP:14527"/>
        <dbReference type="Rhea" id="RHEA-COMP:17342"/>
        <dbReference type="ChEBI" id="CHEBI:33019"/>
        <dbReference type="ChEBI" id="CHEBI:61557"/>
        <dbReference type="ChEBI" id="CHEBI:140395"/>
        <dbReference type="EC" id="2.7.7.6"/>
    </reaction>
</comment>
<evidence type="ECO:0000256" key="5">
    <source>
        <dbReference type="ARBA" id="ARBA00022723"/>
    </source>
</evidence>
<dbReference type="InterPro" id="IPR007644">
    <property type="entry name" value="RNA_pol_bsu_protrusion"/>
</dbReference>
<keyword evidence="6" id="KW-0862">Zinc</keyword>
<dbReference type="AlphaFoldDB" id="Q6E6F3"/>
<dbReference type="Gene3D" id="3.90.1100.10">
    <property type="match status" value="2"/>
</dbReference>
<feature type="domain" description="DNA-directed RNA polymerase subunit 2 hybrid-binding" evidence="10">
    <location>
        <begin position="580"/>
        <end position="926"/>
    </location>
</feature>
<dbReference type="Pfam" id="PF04561">
    <property type="entry name" value="RNA_pol_Rpb2_2"/>
    <property type="match status" value="1"/>
</dbReference>
<dbReference type="InterPro" id="IPR007647">
    <property type="entry name" value="RNA_pol_Rpb2_5"/>
</dbReference>
<dbReference type="GO" id="GO:0032549">
    <property type="term" value="F:ribonucleoside binding"/>
    <property type="evidence" value="ECO:0007669"/>
    <property type="project" value="InterPro"/>
</dbReference>
<dbReference type="EC" id="2.7.7.6" evidence="9"/>
<feature type="domain" description="RNA polymerase Rpb2" evidence="12">
    <location>
        <begin position="100"/>
        <end position="270"/>
    </location>
</feature>
<evidence type="ECO:0000256" key="9">
    <source>
        <dbReference type="RuleBase" id="RU363031"/>
    </source>
</evidence>